<name>A0A7K8S420_9PASS</name>
<keyword evidence="10" id="KW-0539">Nucleus</keyword>
<feature type="domain" description="C2H2-type" evidence="13">
    <location>
        <begin position="466"/>
        <end position="493"/>
    </location>
</feature>
<evidence type="ECO:0000313" key="15">
    <source>
        <dbReference type="EMBL" id="NXF24759.1"/>
    </source>
</evidence>
<feature type="domain" description="C2H2-type" evidence="13">
    <location>
        <begin position="751"/>
        <end position="778"/>
    </location>
</feature>
<feature type="region of interest" description="Disordered" evidence="12">
    <location>
        <begin position="925"/>
        <end position="963"/>
    </location>
</feature>
<feature type="domain" description="C2H2-type" evidence="13">
    <location>
        <begin position="203"/>
        <end position="230"/>
    </location>
</feature>
<evidence type="ECO:0000256" key="8">
    <source>
        <dbReference type="ARBA" id="ARBA00023159"/>
    </source>
</evidence>
<feature type="domain" description="C2H2-type" evidence="13">
    <location>
        <begin position="695"/>
        <end position="722"/>
    </location>
</feature>
<evidence type="ECO:0000256" key="5">
    <source>
        <dbReference type="ARBA" id="ARBA00022833"/>
    </source>
</evidence>
<feature type="non-terminal residue" evidence="15">
    <location>
        <position position="1"/>
    </location>
</feature>
<dbReference type="InterPro" id="IPR001214">
    <property type="entry name" value="SET_dom"/>
</dbReference>
<feature type="domain" description="C2H2-type" evidence="13">
    <location>
        <begin position="405"/>
        <end position="433"/>
    </location>
</feature>
<evidence type="ECO:0000256" key="3">
    <source>
        <dbReference type="ARBA" id="ARBA00022737"/>
    </source>
</evidence>
<evidence type="ECO:0000259" key="14">
    <source>
        <dbReference type="PROSITE" id="PS50280"/>
    </source>
</evidence>
<feature type="region of interest" description="Disordered" evidence="12">
    <location>
        <begin position="228"/>
        <end position="282"/>
    </location>
</feature>
<keyword evidence="16" id="KW-1185">Reference proteome</keyword>
<dbReference type="InterPro" id="IPR013087">
    <property type="entry name" value="Znf_C2H2_type"/>
</dbReference>
<dbReference type="CDD" id="cd19199">
    <property type="entry name" value="PR-SET_PRDM15"/>
    <property type="match status" value="1"/>
</dbReference>
<dbReference type="FunFam" id="3.30.160.60:FF:003229">
    <property type="entry name" value="PR/SET domain 15"/>
    <property type="match status" value="1"/>
</dbReference>
<organism evidence="15 16">
    <name type="scientific">Rhodinocichla rosea</name>
    <dbReference type="NCBI Taxonomy" id="58203"/>
    <lineage>
        <taxon>Eukaryota</taxon>
        <taxon>Metazoa</taxon>
        <taxon>Chordata</taxon>
        <taxon>Craniata</taxon>
        <taxon>Vertebrata</taxon>
        <taxon>Euteleostomi</taxon>
        <taxon>Archelosauria</taxon>
        <taxon>Archosauria</taxon>
        <taxon>Dinosauria</taxon>
        <taxon>Saurischia</taxon>
        <taxon>Theropoda</taxon>
        <taxon>Coelurosauria</taxon>
        <taxon>Aves</taxon>
        <taxon>Neognathae</taxon>
        <taxon>Neoaves</taxon>
        <taxon>Telluraves</taxon>
        <taxon>Australaves</taxon>
        <taxon>Passeriformes</taxon>
        <taxon>Thraupidae</taxon>
        <taxon>Rhodinocichla</taxon>
    </lineage>
</organism>
<dbReference type="InterPro" id="IPR046341">
    <property type="entry name" value="SET_dom_sf"/>
</dbReference>
<dbReference type="Pfam" id="PF00096">
    <property type="entry name" value="zf-C2H2"/>
    <property type="match status" value="8"/>
</dbReference>
<dbReference type="PROSITE" id="PS50157">
    <property type="entry name" value="ZINC_FINGER_C2H2_2"/>
    <property type="match status" value="15"/>
</dbReference>
<evidence type="ECO:0000256" key="9">
    <source>
        <dbReference type="ARBA" id="ARBA00023163"/>
    </source>
</evidence>
<feature type="domain" description="C2H2-type" evidence="13">
    <location>
        <begin position="807"/>
        <end position="834"/>
    </location>
</feature>
<accession>A0A7K8S420</accession>
<evidence type="ECO:0000259" key="13">
    <source>
        <dbReference type="PROSITE" id="PS50157"/>
    </source>
</evidence>
<dbReference type="GO" id="GO:0000981">
    <property type="term" value="F:DNA-binding transcription factor activity, RNA polymerase II-specific"/>
    <property type="evidence" value="ECO:0007669"/>
    <property type="project" value="TreeGrafter"/>
</dbReference>
<feature type="domain" description="C2H2-type" evidence="13">
    <location>
        <begin position="723"/>
        <end position="750"/>
    </location>
</feature>
<keyword evidence="2" id="KW-0479">Metal-binding</keyword>
<dbReference type="FunFam" id="3.30.160.60:FF:004086">
    <property type="match status" value="1"/>
</dbReference>
<dbReference type="Pfam" id="PF23573">
    <property type="entry name" value="zf-C2H2_PRDM15"/>
    <property type="match status" value="1"/>
</dbReference>
<dbReference type="PANTHER" id="PTHR24384">
    <property type="entry name" value="FINGER PUTATIVE TRANSCRIPTION FACTOR FAMILY-RELATED"/>
    <property type="match status" value="1"/>
</dbReference>
<dbReference type="InterPro" id="IPR059126">
    <property type="entry name" value="zf-C2H2_PRDM15"/>
</dbReference>
<evidence type="ECO:0000313" key="16">
    <source>
        <dbReference type="Proteomes" id="UP000574210"/>
    </source>
</evidence>
<evidence type="ECO:0000256" key="10">
    <source>
        <dbReference type="ARBA" id="ARBA00023242"/>
    </source>
</evidence>
<comment type="caution">
    <text evidence="15">The sequence shown here is derived from an EMBL/GenBank/DDBJ whole genome shotgun (WGS) entry which is preliminary data.</text>
</comment>
<feature type="compositionally biased region" description="Low complexity" evidence="12">
    <location>
        <begin position="1128"/>
        <end position="1147"/>
    </location>
</feature>
<dbReference type="InterPro" id="IPR050752">
    <property type="entry name" value="C2H2-ZF_domain"/>
</dbReference>
<feature type="domain" description="C2H2-type" evidence="13">
    <location>
        <begin position="439"/>
        <end position="457"/>
    </location>
</feature>
<dbReference type="InterPro" id="IPR044409">
    <property type="entry name" value="PRDM15_PR-SET"/>
</dbReference>
<dbReference type="InterPro" id="IPR036236">
    <property type="entry name" value="Znf_C2H2_sf"/>
</dbReference>
<evidence type="ECO:0000256" key="11">
    <source>
        <dbReference type="PROSITE-ProRule" id="PRU00042"/>
    </source>
</evidence>
<dbReference type="PANTHER" id="PTHR24384:SF193">
    <property type="entry name" value="PR_SET DOMAIN 15"/>
    <property type="match status" value="1"/>
</dbReference>
<reference evidence="15 16" key="1">
    <citation type="submission" date="2019-09" db="EMBL/GenBank/DDBJ databases">
        <title>Bird 10,000 Genomes (B10K) Project - Family phase.</title>
        <authorList>
            <person name="Zhang G."/>
        </authorList>
    </citation>
    <scope>NUCLEOTIDE SEQUENCE [LARGE SCALE GENOMIC DNA]</scope>
    <source>
        <strain evidence="15">B10K-CU-031-12</strain>
        <tissue evidence="15">Muscle</tissue>
    </source>
</reference>
<dbReference type="GO" id="GO:0008270">
    <property type="term" value="F:zinc ion binding"/>
    <property type="evidence" value="ECO:0007669"/>
    <property type="project" value="UniProtKB-KW"/>
</dbReference>
<feature type="domain" description="C2H2-type" evidence="13">
    <location>
        <begin position="569"/>
        <end position="591"/>
    </location>
</feature>
<dbReference type="GO" id="GO:0005634">
    <property type="term" value="C:nucleus"/>
    <property type="evidence" value="ECO:0007669"/>
    <property type="project" value="UniProtKB-SubCell"/>
</dbReference>
<feature type="region of interest" description="Disordered" evidence="12">
    <location>
        <begin position="1115"/>
        <end position="1147"/>
    </location>
</feature>
<keyword evidence="3" id="KW-0677">Repeat</keyword>
<comment type="subcellular location">
    <subcellularLocation>
        <location evidence="1">Nucleus</location>
    </subcellularLocation>
</comment>
<feature type="domain" description="C2H2-type" evidence="13">
    <location>
        <begin position="835"/>
        <end position="863"/>
    </location>
</feature>
<dbReference type="FunFam" id="3.30.160.60:FF:000593">
    <property type="entry name" value="PR domain zinc finger protein 15"/>
    <property type="match status" value="1"/>
</dbReference>
<proteinExistence type="predicted"/>
<evidence type="ECO:0000256" key="4">
    <source>
        <dbReference type="ARBA" id="ARBA00022771"/>
    </source>
</evidence>
<feature type="compositionally biased region" description="Basic residues" evidence="12">
    <location>
        <begin position="269"/>
        <end position="279"/>
    </location>
</feature>
<keyword evidence="6" id="KW-0805">Transcription regulation</keyword>
<evidence type="ECO:0000256" key="2">
    <source>
        <dbReference type="ARBA" id="ARBA00022723"/>
    </source>
</evidence>
<dbReference type="Gene3D" id="3.30.160.60">
    <property type="entry name" value="Classic Zinc Finger"/>
    <property type="match status" value="12"/>
</dbReference>
<keyword evidence="9" id="KW-0804">Transcription</keyword>
<feature type="domain" description="C2H2-type" evidence="13">
    <location>
        <begin position="542"/>
        <end position="569"/>
    </location>
</feature>
<sequence length="1147" mass="130487">VLQKCFPPTFSVWFLAGCEDCGQYHDSECPELGPVVTVKDSFVLSRARSSLPSNLEIRQLEDGTEGVFALTQLVKRTQFGPFECKRVLKLEKESVFPLKVFQKEGPLVYFDTTNEDDCNWMMMVRPATEYEHQNLTAFQHDNDIYFTTCQDIPPGTELRVWYAAFYAKKMEKPVLKQYFSISCCDLVNTPEGSGTAEAKLNQWTCKVCSSAFQEPQLLTEHLLSHLEQAKGASPSSQNDAEKAEKAAEAVPADQPVASDTASASTDSRRKARRGRKAKTAKVETPLVIDEEKDSAVERVADAVIDVPPEEVALPPAPEESIMDLVLGKMPSTTNSISSVTKFAHHQNTMSLKRSFILSSRHGIRRKLIKQLGEHKRVYQCSICSKIFQNSSNLSRHIRSHGDKLFKCEECAKLFSRKESLKQHVSYKHSRNEVDSEYRYKCTTCEKAFRIESALEFHNCRTDDKTFQCEMCFRFFSTNSNLSKHKKKHGDKKFACEICNKMFYRKDVMLDHQRRHLEGVRRVKREDFEHSTESMVRYKKEPSGCPVCGKVFSCRSNMNKHLLTHGDKKYTCEICGRKFFRVDVLRDHIHVHFKLSQVFHPVAHRILVLQGIFMSAQCYLLVPKDFFSPSIHYWFIPQLTFGRGKEYLKHIMDVHKEKGYGCSICNRRFALKATYHAHMVIHRENLPDPNVQKYIHPCEICGRIFNSIGNLERHKLIHTGVKSHACEQCGKSFARKDMLKEHMRVHDNIREYLCAECGKGMKTKHALRHHMKLHKGIKEYECKECHRKFAQKVNMLKHYKRHTGIKDFMCELCGKTFSERNTMETHKLIHTVGKQWTCSVCDKKYVTDYMLQKHIQLTHDKVEAQSCQLCGTKVSTRASMSRHMRRKHPEILSVRIDDLEPLPETTTIDASSIGIVQPELALEQGELPEGKQHVKAPKSGQKRKQKSGEEEEAQVPEDPAFSEYTEKEGEFTGNVGDETNSAVQSIQQVVVTLSDPNVSAPSSSVGLTNITVTPITTAAGTQFTNLQPVAVGHLCPPERQLQLDSSILTVTFDTVSGSAVLHNRQSDIQLPPQPEAPNPQSVAHFINLTTLVNSIAPLGNPQMTEQHPLSWRSVPQTDVLQPPAPAAPQQPGQQPVQTEQQQQQMYSY</sequence>
<dbReference type="GO" id="GO:0000978">
    <property type="term" value="F:RNA polymerase II cis-regulatory region sequence-specific DNA binding"/>
    <property type="evidence" value="ECO:0007669"/>
    <property type="project" value="TreeGrafter"/>
</dbReference>
<evidence type="ECO:0000256" key="6">
    <source>
        <dbReference type="ARBA" id="ARBA00023015"/>
    </source>
</evidence>
<feature type="domain" description="C2H2-type" evidence="13">
    <location>
        <begin position="779"/>
        <end position="806"/>
    </location>
</feature>
<dbReference type="AlphaFoldDB" id="A0A7K8S420"/>
<feature type="compositionally biased region" description="Basic residues" evidence="12">
    <location>
        <begin position="932"/>
        <end position="944"/>
    </location>
</feature>
<dbReference type="Pfam" id="PF21549">
    <property type="entry name" value="PRDM2_PR"/>
    <property type="match status" value="1"/>
</dbReference>
<dbReference type="FunFam" id="3.30.160.60:FF:005266">
    <property type="match status" value="1"/>
</dbReference>
<keyword evidence="7" id="KW-0238">DNA-binding</keyword>
<evidence type="ECO:0000256" key="12">
    <source>
        <dbReference type="SAM" id="MobiDB-lite"/>
    </source>
</evidence>
<protein>
    <submittedName>
        <fullName evidence="15">PRD15 protein</fullName>
    </submittedName>
</protein>
<dbReference type="FunFam" id="3.30.160.60:FF:000937">
    <property type="entry name" value="PR domain zinc finger protein 15"/>
    <property type="match status" value="1"/>
</dbReference>
<evidence type="ECO:0000256" key="7">
    <source>
        <dbReference type="ARBA" id="ARBA00023125"/>
    </source>
</evidence>
<dbReference type="Pfam" id="PF13894">
    <property type="entry name" value="zf-C2H2_4"/>
    <property type="match status" value="1"/>
</dbReference>
<feature type="domain" description="C2H2-type" evidence="13">
    <location>
        <begin position="659"/>
        <end position="686"/>
    </location>
</feature>
<feature type="non-terminal residue" evidence="15">
    <location>
        <position position="1147"/>
    </location>
</feature>
<keyword evidence="8" id="KW-0010">Activator</keyword>
<dbReference type="Gene3D" id="2.170.270.10">
    <property type="entry name" value="SET domain"/>
    <property type="match status" value="1"/>
</dbReference>
<dbReference type="Proteomes" id="UP000574210">
    <property type="component" value="Unassembled WGS sequence"/>
</dbReference>
<dbReference type="FunFam" id="2.170.270.10:FF:000007">
    <property type="entry name" value="PR domain zinc finger protein 10"/>
    <property type="match status" value="1"/>
</dbReference>
<dbReference type="SUPFAM" id="SSF57667">
    <property type="entry name" value="beta-beta-alpha zinc fingers"/>
    <property type="match status" value="7"/>
</dbReference>
<gene>
    <name evidence="15" type="primary">Prdm15_1</name>
    <name evidence="15" type="ORF">RHOROS_R13434</name>
</gene>
<keyword evidence="5" id="KW-0862">Zinc</keyword>
<feature type="domain" description="SET" evidence="14">
    <location>
        <begin position="53"/>
        <end position="163"/>
    </location>
</feature>
<feature type="domain" description="C2H2-type" evidence="13">
    <location>
        <begin position="493"/>
        <end position="515"/>
    </location>
</feature>
<dbReference type="PROSITE" id="PS00028">
    <property type="entry name" value="ZINC_FINGER_C2H2_1"/>
    <property type="match status" value="15"/>
</dbReference>
<evidence type="ECO:0000256" key="1">
    <source>
        <dbReference type="ARBA" id="ARBA00004123"/>
    </source>
</evidence>
<keyword evidence="4 11" id="KW-0863">Zinc-finger</keyword>
<dbReference type="PROSITE" id="PS50280">
    <property type="entry name" value="SET"/>
    <property type="match status" value="1"/>
</dbReference>
<feature type="domain" description="C2H2-type" evidence="13">
    <location>
        <begin position="378"/>
        <end position="400"/>
    </location>
</feature>
<dbReference type="EMBL" id="VWYZ01000375">
    <property type="protein sequence ID" value="NXF24759.1"/>
    <property type="molecule type" value="Genomic_DNA"/>
</dbReference>
<dbReference type="SMART" id="SM00355">
    <property type="entry name" value="ZnF_C2H2"/>
    <property type="match status" value="16"/>
</dbReference>